<dbReference type="EMBL" id="CP118742">
    <property type="protein sequence ID" value="WEA58290.1"/>
    <property type="molecule type" value="Genomic_DNA"/>
</dbReference>
<reference evidence="1 2" key="1">
    <citation type="submission" date="2023-02" db="EMBL/GenBank/DDBJ databases">
        <title>Comparative genomics and fermentation flavor characterization of five lactic acid bacteria reveal flavor biosynthesis metabolic pathways in fermented muskmelon puree.</title>
        <authorList>
            <person name="Yuan L."/>
            <person name="Li M."/>
            <person name="Xu X."/>
            <person name="Lao F."/>
            <person name="Wu J."/>
        </authorList>
    </citation>
    <scope>NUCLEOTIDE SEQUENCE [LARGE SCALE GENOMIC DNA]</scope>
    <source>
        <strain evidence="1 2">Ca-4</strain>
        <plasmid evidence="1 2">unnamed3</plasmid>
    </source>
</reference>
<dbReference type="Proteomes" id="UP001214131">
    <property type="component" value="Plasmid unnamed3"/>
</dbReference>
<sequence length="175" mass="20450">MTKKLSKLKCYGLECVEKNIKWNRADLNKFSGKNYCPKHYKEKIHEENERKASYRKIAKALGIGYPTPLMMRQIKEYHDNGYEYSLIADAVEYGLTMNDYGNFNKFGIAFFRTYIDEVRELNSQRPVERKPIVKRTVKFVPGKGPKKPGLFGKEWDIEKELGDLEDDGADFYKGE</sequence>
<gene>
    <name evidence="1" type="ORF">PWB86_09790</name>
</gene>
<organism evidence="1 2">
    <name type="scientific">Pediococcus pentosaceus</name>
    <dbReference type="NCBI Taxonomy" id="1255"/>
    <lineage>
        <taxon>Bacteria</taxon>
        <taxon>Bacillati</taxon>
        <taxon>Bacillota</taxon>
        <taxon>Bacilli</taxon>
        <taxon>Lactobacillales</taxon>
        <taxon>Lactobacillaceae</taxon>
        <taxon>Pediococcus</taxon>
    </lineage>
</organism>
<proteinExistence type="predicted"/>
<evidence type="ECO:0000313" key="2">
    <source>
        <dbReference type="Proteomes" id="UP001214131"/>
    </source>
</evidence>
<name>A0ABD7XA92_PEDPE</name>
<accession>A0ABD7XA92</accession>
<evidence type="ECO:0000313" key="1">
    <source>
        <dbReference type="EMBL" id="WEA58290.1"/>
    </source>
</evidence>
<dbReference type="RefSeq" id="WP_275000737.1">
    <property type="nucleotide sequence ID" value="NZ_CP118742.1"/>
</dbReference>
<dbReference type="AlphaFoldDB" id="A0ABD7XA92"/>
<keyword evidence="1" id="KW-0614">Plasmid</keyword>
<geneLocation type="plasmid" evidence="1 2">
    <name>unnamed3</name>
</geneLocation>
<protein>
    <submittedName>
        <fullName evidence="1">Uncharacterized protein</fullName>
    </submittedName>
</protein>